<dbReference type="AlphaFoldDB" id="A0A3E0UN86"/>
<protein>
    <recommendedName>
        <fullName evidence="1">Lipid A deacylase</fullName>
        <ecNumber evidence="1">3.1.1.77</ecNumber>
    </recommendedName>
    <alternativeName>
        <fullName evidence="1">LPS 3-O-deacylase</fullName>
    </alternativeName>
    <alternativeName>
        <fullName evidence="1">Outer membrane enzyme</fullName>
    </alternativeName>
</protein>
<comment type="subunit">
    <text evidence="1">Homodimer.</text>
</comment>
<dbReference type="OrthoDB" id="9797122at2"/>
<evidence type="ECO:0000313" key="5">
    <source>
        <dbReference type="Proteomes" id="UP000256999"/>
    </source>
</evidence>
<comment type="function">
    <text evidence="1">Has lipid A 3-O-deacylase activity. Hydrolyzes the ester bond at the 3 position of lipid A, a bioactive component of lipopolysaccharide (LPS), thereby releasing the primary fatty acyl moiety.</text>
</comment>
<feature type="site" description="Critical for activity" evidence="3">
    <location>
        <position position="175"/>
    </location>
</feature>
<dbReference type="Proteomes" id="UP000256999">
    <property type="component" value="Unassembled WGS sequence"/>
</dbReference>
<evidence type="ECO:0000256" key="1">
    <source>
        <dbReference type="PIRNR" id="PIRNR029681"/>
    </source>
</evidence>
<sequence>MRPLTLKNMNILNSKLLITVLFFTLILSSFASYSSERKLSQAIAVDVLIGSDDIDGLRLAYRPHVYHLEDILFVDQLYIYWEVSVNFWEYGESNQHETNYVLAFSPVIGQTFYHIKGKYPIRWEFGVGISLVEDTRFAGKDIGSHYQFEDRLGLAIDFGQNNSQSAAIRYMHYSNGGLNSKNPGVDFLNLSYAYSF</sequence>
<keyword evidence="1 4" id="KW-0378">Hydrolase</keyword>
<dbReference type="PIRSF" id="PIRSF029681">
    <property type="entry name" value="PagL"/>
    <property type="match status" value="1"/>
</dbReference>
<accession>A0A3E0UN86</accession>
<comment type="catalytic activity">
    <reaction evidence="1">
        <text>a 3-(acyloxy)acyl derivative of bacterial toxin + H2O = a 3-hydroxyacyl derivative of bacterial toxin + a fatty acid + H(+)</text>
        <dbReference type="Rhea" id="RHEA:12032"/>
        <dbReference type="ChEBI" id="CHEBI:15377"/>
        <dbReference type="ChEBI" id="CHEBI:15378"/>
        <dbReference type="ChEBI" id="CHEBI:28868"/>
        <dbReference type="ChEBI" id="CHEBI:136853"/>
        <dbReference type="ChEBI" id="CHEBI:140675"/>
        <dbReference type="EC" id="3.1.1.77"/>
    </reaction>
</comment>
<name>A0A3E0UN86_9GAMM</name>
<proteinExistence type="inferred from homology"/>
<reference evidence="4 5" key="1">
    <citation type="submission" date="2018-08" db="EMBL/GenBank/DDBJ databases">
        <title>Thalassotalea euphylliae genome.</title>
        <authorList>
            <person name="Summers S."/>
            <person name="Rice S.A."/>
            <person name="Freckelton M.L."/>
            <person name="Nedved B.T."/>
            <person name="Hadfield M.G."/>
        </authorList>
    </citation>
    <scope>NUCLEOTIDE SEQUENCE [LARGE SCALE GENOMIC DNA]</scope>
    <source>
        <strain evidence="4 5">H2</strain>
    </source>
</reference>
<dbReference type="Gene3D" id="2.40.160.20">
    <property type="match status" value="1"/>
</dbReference>
<evidence type="ECO:0000313" key="4">
    <source>
        <dbReference type="EMBL" id="REL37142.1"/>
    </source>
</evidence>
<evidence type="ECO:0000256" key="3">
    <source>
        <dbReference type="PIRSR" id="PIRSR029681-2"/>
    </source>
</evidence>
<dbReference type="InterPro" id="IPR018550">
    <property type="entry name" value="Lipid-A_deacylase-rel"/>
</dbReference>
<feature type="active site" description="Charge relay system" evidence="2">
    <location>
        <position position="174"/>
    </location>
</feature>
<evidence type="ECO:0000256" key="2">
    <source>
        <dbReference type="PIRSR" id="PIRSR029681-1"/>
    </source>
</evidence>
<keyword evidence="1" id="KW-0472">Membrane</keyword>
<dbReference type="EMBL" id="QUOV01000001">
    <property type="protein sequence ID" value="REL37142.1"/>
    <property type="molecule type" value="Genomic_DNA"/>
</dbReference>
<organism evidence="4 5">
    <name type="scientific">Thalassotalea euphylliae</name>
    <dbReference type="NCBI Taxonomy" id="1655234"/>
    <lineage>
        <taxon>Bacteria</taxon>
        <taxon>Pseudomonadati</taxon>
        <taxon>Pseudomonadota</taxon>
        <taxon>Gammaproteobacteria</taxon>
        <taxon>Alteromonadales</taxon>
        <taxon>Colwelliaceae</taxon>
        <taxon>Thalassotalea</taxon>
    </lineage>
</organism>
<comment type="caution">
    <text evidence="4">The sequence shown here is derived from an EMBL/GenBank/DDBJ whole genome shotgun (WGS) entry which is preliminary data.</text>
</comment>
<comment type="subcellular location">
    <subcellularLocation>
        <location evidence="1">Cell outer membrane</location>
        <topology evidence="1">Multi-pass membrane protein</topology>
    </subcellularLocation>
</comment>
<comment type="similarity">
    <text evidence="1">Belongs to the PagL family.</text>
</comment>
<dbReference type="GO" id="GO:0009279">
    <property type="term" value="C:cell outer membrane"/>
    <property type="evidence" value="ECO:0007669"/>
    <property type="project" value="UniProtKB-SubCell"/>
</dbReference>
<gene>
    <name evidence="4" type="ORF">DXX92_18490</name>
</gene>
<feature type="active site" description="Charge relay system" evidence="2">
    <location>
        <position position="186"/>
    </location>
</feature>
<dbReference type="EC" id="3.1.1.77" evidence="1"/>
<keyword evidence="1" id="KW-0998">Cell outer membrane</keyword>
<feature type="active site" description="Charge relay system" evidence="2">
    <location>
        <position position="172"/>
    </location>
</feature>
<dbReference type="Pfam" id="PF09411">
    <property type="entry name" value="PagL"/>
    <property type="match status" value="1"/>
</dbReference>
<dbReference type="GO" id="GO:0050528">
    <property type="term" value="F:acyloxyacyl hydrolase activity"/>
    <property type="evidence" value="ECO:0007669"/>
    <property type="project" value="UniProtKB-EC"/>
</dbReference>